<evidence type="ECO:0000256" key="5">
    <source>
        <dbReference type="ARBA" id="ARBA00022771"/>
    </source>
</evidence>
<evidence type="ECO:0000256" key="4">
    <source>
        <dbReference type="ARBA" id="ARBA00022723"/>
    </source>
</evidence>
<evidence type="ECO:0000256" key="3">
    <source>
        <dbReference type="ARBA" id="ARBA00022679"/>
    </source>
</evidence>
<feature type="compositionally biased region" description="Basic and acidic residues" evidence="9">
    <location>
        <begin position="252"/>
        <end position="262"/>
    </location>
</feature>
<feature type="region of interest" description="Disordered" evidence="9">
    <location>
        <begin position="115"/>
        <end position="157"/>
    </location>
</feature>
<evidence type="ECO:0000256" key="1">
    <source>
        <dbReference type="ARBA" id="ARBA00000900"/>
    </source>
</evidence>
<comment type="catalytic activity">
    <reaction evidence="1">
        <text>S-ubiquitinyl-[E2 ubiquitin-conjugating enzyme]-L-cysteine + [acceptor protein]-L-lysine = [E2 ubiquitin-conjugating enzyme]-L-cysteine + N(6)-ubiquitinyl-[acceptor protein]-L-lysine.</text>
        <dbReference type="EC" id="2.3.2.27"/>
    </reaction>
</comment>
<organism evidence="11 12">
    <name type="scientific">Canna indica</name>
    <name type="common">Indian-shot</name>
    <dbReference type="NCBI Taxonomy" id="4628"/>
    <lineage>
        <taxon>Eukaryota</taxon>
        <taxon>Viridiplantae</taxon>
        <taxon>Streptophyta</taxon>
        <taxon>Embryophyta</taxon>
        <taxon>Tracheophyta</taxon>
        <taxon>Spermatophyta</taxon>
        <taxon>Magnoliopsida</taxon>
        <taxon>Liliopsida</taxon>
        <taxon>Zingiberales</taxon>
        <taxon>Cannaceae</taxon>
        <taxon>Canna</taxon>
    </lineage>
</organism>
<evidence type="ECO:0000313" key="12">
    <source>
        <dbReference type="Proteomes" id="UP001327560"/>
    </source>
</evidence>
<feature type="compositionally biased region" description="Low complexity" evidence="9">
    <location>
        <begin position="263"/>
        <end position="272"/>
    </location>
</feature>
<reference evidence="11 12" key="1">
    <citation type="submission" date="2023-10" db="EMBL/GenBank/DDBJ databases">
        <title>Chromosome-scale genome assembly provides insights into flower coloration mechanisms of Canna indica.</title>
        <authorList>
            <person name="Li C."/>
        </authorList>
    </citation>
    <scope>NUCLEOTIDE SEQUENCE [LARGE SCALE GENOMIC DNA]</scope>
    <source>
        <tissue evidence="11">Flower</tissue>
    </source>
</reference>
<keyword evidence="5 8" id="KW-0863">Zinc-finger</keyword>
<accession>A0AAQ3KJ39</accession>
<evidence type="ECO:0000256" key="7">
    <source>
        <dbReference type="ARBA" id="ARBA00022833"/>
    </source>
</evidence>
<dbReference type="GO" id="GO:0008270">
    <property type="term" value="F:zinc ion binding"/>
    <property type="evidence" value="ECO:0007669"/>
    <property type="project" value="UniProtKB-KW"/>
</dbReference>
<dbReference type="EMBL" id="CP136894">
    <property type="protein sequence ID" value="WOL08797.1"/>
    <property type="molecule type" value="Genomic_DNA"/>
</dbReference>
<keyword evidence="12" id="KW-1185">Reference proteome</keyword>
<dbReference type="Gene3D" id="3.30.40.10">
    <property type="entry name" value="Zinc/RING finger domain, C3HC4 (zinc finger)"/>
    <property type="match status" value="1"/>
</dbReference>
<name>A0AAQ3KJ39_9LILI</name>
<dbReference type="EC" id="2.3.2.27" evidence="2"/>
<dbReference type="PROSITE" id="PS50089">
    <property type="entry name" value="ZF_RING_2"/>
    <property type="match status" value="1"/>
</dbReference>
<evidence type="ECO:0000259" key="10">
    <source>
        <dbReference type="PROSITE" id="PS50089"/>
    </source>
</evidence>
<dbReference type="InterPro" id="IPR001841">
    <property type="entry name" value="Znf_RING"/>
</dbReference>
<dbReference type="Pfam" id="PF13639">
    <property type="entry name" value="zf-RING_2"/>
    <property type="match status" value="1"/>
</dbReference>
<feature type="domain" description="RING-type" evidence="10">
    <location>
        <begin position="204"/>
        <end position="245"/>
    </location>
</feature>
<dbReference type="SUPFAM" id="SSF57850">
    <property type="entry name" value="RING/U-box"/>
    <property type="match status" value="1"/>
</dbReference>
<dbReference type="PANTHER" id="PTHR15710:SF18">
    <property type="entry name" value="RING-TYPE E3 UBIQUITIN TRANSFERASE"/>
    <property type="match status" value="1"/>
</dbReference>
<feature type="region of interest" description="Disordered" evidence="9">
    <location>
        <begin position="252"/>
        <end position="273"/>
    </location>
</feature>
<dbReference type="Proteomes" id="UP001327560">
    <property type="component" value="Chromosome 5"/>
</dbReference>
<keyword evidence="3" id="KW-0808">Transferase</keyword>
<dbReference type="InterPro" id="IPR039525">
    <property type="entry name" value="RNF126-like_zinc-ribbon"/>
</dbReference>
<dbReference type="SMART" id="SM00184">
    <property type="entry name" value="RING"/>
    <property type="match status" value="1"/>
</dbReference>
<protein>
    <recommendedName>
        <fullName evidence="2">RING-type E3 ubiquitin transferase</fullName>
        <ecNumber evidence="2">2.3.2.27</ecNumber>
    </recommendedName>
</protein>
<keyword evidence="6" id="KW-0833">Ubl conjugation pathway</keyword>
<gene>
    <name evidence="11" type="ORF">Cni_G17550</name>
</gene>
<dbReference type="PANTHER" id="PTHR15710">
    <property type="entry name" value="E3 UBIQUITIN-PROTEIN LIGASE PRAJA"/>
    <property type="match status" value="1"/>
</dbReference>
<feature type="compositionally biased region" description="Basic and acidic residues" evidence="9">
    <location>
        <begin position="117"/>
        <end position="127"/>
    </location>
</feature>
<proteinExistence type="predicted"/>
<dbReference type="FunFam" id="3.30.40.10:FF:000022">
    <property type="entry name" value="E3 ubiquitin-protein ligase RING1-like"/>
    <property type="match status" value="1"/>
</dbReference>
<evidence type="ECO:0000256" key="9">
    <source>
        <dbReference type="SAM" id="MobiDB-lite"/>
    </source>
</evidence>
<evidence type="ECO:0000256" key="8">
    <source>
        <dbReference type="PROSITE-ProRule" id="PRU00175"/>
    </source>
</evidence>
<dbReference type="Pfam" id="PF14369">
    <property type="entry name" value="Zn_ribbon_19"/>
    <property type="match status" value="1"/>
</dbReference>
<keyword evidence="4" id="KW-0479">Metal-binding</keyword>
<dbReference type="CDD" id="cd16667">
    <property type="entry name" value="RING-H2_RNF126-like"/>
    <property type="match status" value="1"/>
</dbReference>
<dbReference type="GO" id="GO:0016567">
    <property type="term" value="P:protein ubiquitination"/>
    <property type="evidence" value="ECO:0007669"/>
    <property type="project" value="TreeGrafter"/>
</dbReference>
<dbReference type="GO" id="GO:0005737">
    <property type="term" value="C:cytoplasm"/>
    <property type="evidence" value="ECO:0007669"/>
    <property type="project" value="TreeGrafter"/>
</dbReference>
<evidence type="ECO:0000313" key="11">
    <source>
        <dbReference type="EMBL" id="WOL08797.1"/>
    </source>
</evidence>
<sequence>MSLRPPSAPYAAPRTCRLFWCYQCHRAVRLICSPSSDIFCPRCHGRFLHEIDLPRPRLVLELTPVRPFPGHHHHFHDHPLIPPATWRRRYSELDHLSHLDSDDGSHGASWVVLRRPSGVERPADPVPRRPAHPPPPPPPPRRVEQASPAEARPEDYYAGPNLNALIDELTQNDRPGLPPAPASAIEALPTVSIAETHLRDGSQCPVCKEEFGLGEEAKELPCKHVYHSECIVPWLKLHNSCPVCRFQLPGGRDDGGGRESRESGSSSRGTNGRSRRLERLNPFYMVWPFQEPSHTDAFYSWWRSLFLL</sequence>
<dbReference type="GO" id="GO:0061630">
    <property type="term" value="F:ubiquitin protein ligase activity"/>
    <property type="evidence" value="ECO:0007669"/>
    <property type="project" value="UniProtKB-EC"/>
</dbReference>
<evidence type="ECO:0000256" key="2">
    <source>
        <dbReference type="ARBA" id="ARBA00012483"/>
    </source>
</evidence>
<evidence type="ECO:0000256" key="6">
    <source>
        <dbReference type="ARBA" id="ARBA00022786"/>
    </source>
</evidence>
<keyword evidence="7" id="KW-0862">Zinc</keyword>
<dbReference type="InterPro" id="IPR013083">
    <property type="entry name" value="Znf_RING/FYVE/PHD"/>
</dbReference>
<dbReference type="AlphaFoldDB" id="A0AAQ3KJ39"/>